<evidence type="ECO:0000256" key="2">
    <source>
        <dbReference type="ARBA" id="ARBA00004401"/>
    </source>
</evidence>
<proteinExistence type="inferred from homology"/>
<evidence type="ECO:0000256" key="13">
    <source>
        <dbReference type="ARBA" id="ARBA00037649"/>
    </source>
</evidence>
<comment type="subcellular location">
    <subcellularLocation>
        <location evidence="2">Cell membrane</location>
        <topology evidence="2">Single-pass type II membrane protein</topology>
    </subcellularLocation>
</comment>
<keyword evidence="6 18" id="KW-0378">Hydrolase</keyword>
<keyword evidence="10" id="KW-0119">Carbohydrate metabolism</keyword>
<accession>A0A8E2E898</accession>
<feature type="region of interest" description="Disordered" evidence="16">
    <location>
        <begin position="130"/>
        <end position="152"/>
    </location>
</feature>
<keyword evidence="8 17" id="KW-0472">Membrane</keyword>
<comment type="function">
    <text evidence="13">Glucanases play a role in cell expansion during growth, in cell-cell fusion during mating, and in spore release during sporulation. This enzyme may be involved in beta-glucan degradation. Active on laminarin and lichenan.</text>
</comment>
<dbReference type="InterPro" id="IPR050732">
    <property type="entry name" value="Beta-glucan_modifiers"/>
</dbReference>
<dbReference type="PANTHER" id="PTHR16631:SF17">
    <property type="entry name" value="GLUCAN ENDO-1,3-BETA-GLUCOSIDASE BTGC"/>
    <property type="match status" value="1"/>
</dbReference>
<dbReference type="Gene3D" id="3.20.20.80">
    <property type="entry name" value="Glycosidases"/>
    <property type="match status" value="1"/>
</dbReference>
<keyword evidence="7" id="KW-0735">Signal-anchor</keyword>
<evidence type="ECO:0000256" key="10">
    <source>
        <dbReference type="ARBA" id="ARBA00023277"/>
    </source>
</evidence>
<evidence type="ECO:0000256" key="12">
    <source>
        <dbReference type="ARBA" id="ARBA00023326"/>
    </source>
</evidence>
<keyword evidence="17" id="KW-0812">Transmembrane</keyword>
<dbReference type="GO" id="GO:0005886">
    <property type="term" value="C:plasma membrane"/>
    <property type="evidence" value="ECO:0007669"/>
    <property type="project" value="UniProtKB-SubCell"/>
</dbReference>
<dbReference type="EMBL" id="KV745016">
    <property type="protein sequence ID" value="OCK79225.1"/>
    <property type="molecule type" value="Genomic_DNA"/>
</dbReference>
<dbReference type="GO" id="GO:0005576">
    <property type="term" value="C:extracellular region"/>
    <property type="evidence" value="ECO:0007669"/>
    <property type="project" value="TreeGrafter"/>
</dbReference>
<reference evidence="18 19" key="1">
    <citation type="journal article" date="2016" name="Nat. Commun.">
        <title>Ectomycorrhizal ecology is imprinted in the genome of the dominant symbiotic fungus Cenococcum geophilum.</title>
        <authorList>
            <consortium name="DOE Joint Genome Institute"/>
            <person name="Peter M."/>
            <person name="Kohler A."/>
            <person name="Ohm R.A."/>
            <person name="Kuo A."/>
            <person name="Krutzmann J."/>
            <person name="Morin E."/>
            <person name="Arend M."/>
            <person name="Barry K.W."/>
            <person name="Binder M."/>
            <person name="Choi C."/>
            <person name="Clum A."/>
            <person name="Copeland A."/>
            <person name="Grisel N."/>
            <person name="Haridas S."/>
            <person name="Kipfer T."/>
            <person name="LaButti K."/>
            <person name="Lindquist E."/>
            <person name="Lipzen A."/>
            <person name="Maire R."/>
            <person name="Meier B."/>
            <person name="Mihaltcheva S."/>
            <person name="Molinier V."/>
            <person name="Murat C."/>
            <person name="Poggeler S."/>
            <person name="Quandt C.A."/>
            <person name="Sperisen C."/>
            <person name="Tritt A."/>
            <person name="Tisserant E."/>
            <person name="Crous P.W."/>
            <person name="Henrissat B."/>
            <person name="Nehls U."/>
            <person name="Egli S."/>
            <person name="Spatafora J.W."/>
            <person name="Grigoriev I.V."/>
            <person name="Martin F.M."/>
        </authorList>
    </citation>
    <scope>NUCLEOTIDE SEQUENCE [LARGE SCALE GENOMIC DNA]</scope>
    <source>
        <strain evidence="18 19">CBS 459.81</strain>
    </source>
</reference>
<evidence type="ECO:0000256" key="16">
    <source>
        <dbReference type="SAM" id="MobiDB-lite"/>
    </source>
</evidence>
<evidence type="ECO:0000256" key="5">
    <source>
        <dbReference type="ARBA" id="ARBA00022475"/>
    </source>
</evidence>
<keyword evidence="12" id="KW-0624">Polysaccharide degradation</keyword>
<feature type="region of interest" description="Disordered" evidence="16">
    <location>
        <begin position="68"/>
        <end position="88"/>
    </location>
</feature>
<comment type="similarity">
    <text evidence="3">Belongs to the glycosyl hydrolase 17 family.</text>
</comment>
<dbReference type="Proteomes" id="UP000250266">
    <property type="component" value="Unassembled WGS sequence"/>
</dbReference>
<keyword evidence="11" id="KW-0961">Cell wall biogenesis/degradation</keyword>
<evidence type="ECO:0000256" key="4">
    <source>
        <dbReference type="ARBA" id="ARBA00012780"/>
    </source>
</evidence>
<gene>
    <name evidence="18" type="ORF">K432DRAFT_300298</name>
</gene>
<protein>
    <recommendedName>
        <fullName evidence="4">glucan endo-1,3-beta-D-glucosidase</fullName>
        <ecNumber evidence="4">3.2.1.39</ecNumber>
    </recommendedName>
    <alternativeName>
        <fullName evidence="15">Endo-1,3-beta-glucanase btgC</fullName>
    </alternativeName>
    <alternativeName>
        <fullName evidence="14">Laminarinase btgC</fullName>
    </alternativeName>
</protein>
<dbReference type="PANTHER" id="PTHR16631">
    <property type="entry name" value="GLUCAN 1,3-BETA-GLUCOSIDASE"/>
    <property type="match status" value="1"/>
</dbReference>
<evidence type="ECO:0000313" key="19">
    <source>
        <dbReference type="Proteomes" id="UP000250266"/>
    </source>
</evidence>
<keyword evidence="9" id="KW-0325">Glycoprotein</keyword>
<dbReference type="SUPFAM" id="SSF51445">
    <property type="entry name" value="(Trans)glycosidases"/>
    <property type="match status" value="1"/>
</dbReference>
<sequence>MGAIDPMEIADDGDDGITPAVHGQKRRSILSFGARNASRDGVPLAAGAGAGAATGGAFSAFGARDPSGNYNPVPGSGPTDSGSGHMEKSEWLNHQDHGNKRLKWIVGTVIAIIVVGAIVGGVLGGVLSRKHNPTSSTSKSTPQSVANDNKNDLSKDSAEIQALMNNKDLHKVFPGIDYTPLNTQFPDCLSSPPSQNNITRDMAVLSQLTNAVRLYGTDCNQTEMVLHAIDRLQLTDMKVWLGVWLDKNDTTNSRQLAQMWTILDTNGSKPFKGVIVGNEVLYRKDLTPTALAQILSDVKSNLTAKNLNLPIATSDLGDNWTADLTNNVDIVMSNIHPFFAGVTADAAAGWTWNFWQQHDVILTSANASKTQVISEVGWPSGGGNDCGSGTCATMTDGSVAGITEMNTFMSDFVCQSLANGTEYFWFEAFDEPWKIVYNTPGKEWEDKWGLMDANRNLKSGLTIPDCGGKTAS</sequence>
<dbReference type="FunFam" id="3.20.20.80:FF:000151">
    <property type="entry name" value="Glucan endo-1,3-beta-glucosidase btgC"/>
    <property type="match status" value="1"/>
</dbReference>
<evidence type="ECO:0000256" key="3">
    <source>
        <dbReference type="ARBA" id="ARBA00008773"/>
    </source>
</evidence>
<feature type="transmembrane region" description="Helical" evidence="17">
    <location>
        <begin position="104"/>
        <end position="127"/>
    </location>
</feature>
<evidence type="ECO:0000256" key="11">
    <source>
        <dbReference type="ARBA" id="ARBA00023316"/>
    </source>
</evidence>
<dbReference type="OrthoDB" id="68336at2759"/>
<name>A0A8E2E898_9PEZI</name>
<dbReference type="GO" id="GO:0000272">
    <property type="term" value="P:polysaccharide catabolic process"/>
    <property type="evidence" value="ECO:0007669"/>
    <property type="project" value="UniProtKB-KW"/>
</dbReference>
<dbReference type="GO" id="GO:0071555">
    <property type="term" value="P:cell wall organization"/>
    <property type="evidence" value="ECO:0007669"/>
    <property type="project" value="UniProtKB-KW"/>
</dbReference>
<feature type="region of interest" description="Disordered" evidence="16">
    <location>
        <begin position="1"/>
        <end position="20"/>
    </location>
</feature>
<evidence type="ECO:0000256" key="8">
    <source>
        <dbReference type="ARBA" id="ARBA00023136"/>
    </source>
</evidence>
<keyword evidence="5" id="KW-1003">Cell membrane</keyword>
<dbReference type="GO" id="GO:0042973">
    <property type="term" value="F:glucan endo-1,3-beta-D-glucosidase activity"/>
    <property type="evidence" value="ECO:0007669"/>
    <property type="project" value="UniProtKB-EC"/>
</dbReference>
<evidence type="ECO:0000256" key="7">
    <source>
        <dbReference type="ARBA" id="ARBA00022968"/>
    </source>
</evidence>
<evidence type="ECO:0000256" key="1">
    <source>
        <dbReference type="ARBA" id="ARBA00000382"/>
    </source>
</evidence>
<dbReference type="GO" id="GO:0009986">
    <property type="term" value="C:cell surface"/>
    <property type="evidence" value="ECO:0007669"/>
    <property type="project" value="TreeGrafter"/>
</dbReference>
<evidence type="ECO:0000313" key="18">
    <source>
        <dbReference type="EMBL" id="OCK79225.1"/>
    </source>
</evidence>
<evidence type="ECO:0000256" key="15">
    <source>
        <dbReference type="ARBA" id="ARBA00043078"/>
    </source>
</evidence>
<evidence type="ECO:0000256" key="9">
    <source>
        <dbReference type="ARBA" id="ARBA00023180"/>
    </source>
</evidence>
<organism evidence="18 19">
    <name type="scientific">Lepidopterella palustris CBS 459.81</name>
    <dbReference type="NCBI Taxonomy" id="1314670"/>
    <lineage>
        <taxon>Eukaryota</taxon>
        <taxon>Fungi</taxon>
        <taxon>Dikarya</taxon>
        <taxon>Ascomycota</taxon>
        <taxon>Pezizomycotina</taxon>
        <taxon>Dothideomycetes</taxon>
        <taxon>Pleosporomycetidae</taxon>
        <taxon>Mytilinidiales</taxon>
        <taxon>Argynnaceae</taxon>
        <taxon>Lepidopterella</taxon>
    </lineage>
</organism>
<dbReference type="AlphaFoldDB" id="A0A8E2E898"/>
<keyword evidence="19" id="KW-1185">Reference proteome</keyword>
<dbReference type="InterPro" id="IPR017853">
    <property type="entry name" value="GH"/>
</dbReference>
<evidence type="ECO:0000256" key="14">
    <source>
        <dbReference type="ARBA" id="ARBA00042373"/>
    </source>
</evidence>
<dbReference type="EC" id="3.2.1.39" evidence="4"/>
<comment type="catalytic activity">
    <reaction evidence="1">
        <text>Hydrolysis of (1-&gt;3)-beta-D-glucosidic linkages in (1-&gt;3)-beta-D-glucans.</text>
        <dbReference type="EC" id="3.2.1.39"/>
    </reaction>
</comment>
<dbReference type="GO" id="GO:0009277">
    <property type="term" value="C:fungal-type cell wall"/>
    <property type="evidence" value="ECO:0007669"/>
    <property type="project" value="TreeGrafter"/>
</dbReference>
<evidence type="ECO:0000256" key="17">
    <source>
        <dbReference type="SAM" id="Phobius"/>
    </source>
</evidence>
<evidence type="ECO:0000256" key="6">
    <source>
        <dbReference type="ARBA" id="ARBA00022801"/>
    </source>
</evidence>
<keyword evidence="17" id="KW-1133">Transmembrane helix</keyword>